<organism evidence="1 2">
    <name type="scientific">Neonectria magnoliae</name>
    <dbReference type="NCBI Taxonomy" id="2732573"/>
    <lineage>
        <taxon>Eukaryota</taxon>
        <taxon>Fungi</taxon>
        <taxon>Dikarya</taxon>
        <taxon>Ascomycota</taxon>
        <taxon>Pezizomycotina</taxon>
        <taxon>Sordariomycetes</taxon>
        <taxon>Hypocreomycetidae</taxon>
        <taxon>Hypocreales</taxon>
        <taxon>Nectriaceae</taxon>
        <taxon>Neonectria</taxon>
    </lineage>
</organism>
<protein>
    <submittedName>
        <fullName evidence="1">Uncharacterized protein</fullName>
    </submittedName>
</protein>
<comment type="caution">
    <text evidence="1">The sequence shown here is derived from an EMBL/GenBank/DDBJ whole genome shotgun (WGS) entry which is preliminary data.</text>
</comment>
<dbReference type="EMBL" id="JAZAVK010000009">
    <property type="protein sequence ID" value="KAK7431796.1"/>
    <property type="molecule type" value="Genomic_DNA"/>
</dbReference>
<evidence type="ECO:0000313" key="1">
    <source>
        <dbReference type="EMBL" id="KAK7431796.1"/>
    </source>
</evidence>
<evidence type="ECO:0000313" key="2">
    <source>
        <dbReference type="Proteomes" id="UP001498421"/>
    </source>
</evidence>
<keyword evidence="2" id="KW-1185">Reference proteome</keyword>
<dbReference type="Proteomes" id="UP001498421">
    <property type="component" value="Unassembled WGS sequence"/>
</dbReference>
<proteinExistence type="predicted"/>
<reference evidence="1 2" key="1">
    <citation type="journal article" date="2025" name="Microbiol. Resour. Announc.">
        <title>Draft genome sequences for Neonectria magnoliae and Neonectria punicea, canker pathogens of Liriodendron tulipifera and Acer saccharum in West Virginia.</title>
        <authorList>
            <person name="Petronek H.M."/>
            <person name="Kasson M.T."/>
            <person name="Metheny A.M."/>
            <person name="Stauder C.M."/>
            <person name="Lovett B."/>
            <person name="Lynch S.C."/>
            <person name="Garnas J.R."/>
            <person name="Kasson L.R."/>
            <person name="Stajich J.E."/>
        </authorList>
    </citation>
    <scope>NUCLEOTIDE SEQUENCE [LARGE SCALE GENOMIC DNA]</scope>
    <source>
        <strain evidence="1 2">NRRL 64651</strain>
    </source>
</reference>
<gene>
    <name evidence="1" type="ORF">QQZ08_001736</name>
</gene>
<sequence length="247" mass="28080">MASYSIPKEFTSELELVDKPDTRSTEDILAELNGHKLFLHLWKDRNSYEGISTDPSLAFVRDIEFSEAADWPWDFKISPQHLFEYVSQVMCWRRLTMLEDAGDGFNGSKYWQENILGIDARHENWAAEDAVGFGSGARLCELFNLQLDANPETTDYKEAYNLVWLLLRTASWQKITHGKGLTHAAALGILWDENEGKDSAPGTFGDLLRWGSVHLRQKRDAISTKSTVKSPLILQEGLLRPYEAEAQ</sequence>
<accession>A0ABR1IF55</accession>
<name>A0ABR1IF55_9HYPO</name>